<reference evidence="7 8" key="1">
    <citation type="submission" date="2023-01" db="EMBL/GenBank/DDBJ databases">
        <title>Genomes from the Australian National Cyanobacteria Reference Collection.</title>
        <authorList>
            <person name="Willis A."/>
            <person name="Lee E.M.F."/>
        </authorList>
    </citation>
    <scope>NUCLEOTIDE SEQUENCE [LARGE SCALE GENOMIC DNA]</scope>
    <source>
        <strain evidence="7 8">CS-1033</strain>
    </source>
</reference>
<evidence type="ECO:0000256" key="6">
    <source>
        <dbReference type="SAM" id="SignalP"/>
    </source>
</evidence>
<evidence type="ECO:0000256" key="4">
    <source>
        <dbReference type="ARBA" id="ARBA00022764"/>
    </source>
</evidence>
<sequence length="153" mass="17575">MKLKPLSLLAAAIALTVTTIPVAVQAQTRTSSPIEVAQTPRTQRGQKGDWGWRRLNLTDTQKAQMQAIKSNTHAQIEAILTPEQKATLTDNRGKWGWAKLNLTEQQKTQMRQIRESSQQQMLALLTPEQRQQMQEMRQNMRSRRQQGNFPNRE</sequence>
<dbReference type="InterPro" id="IPR052211">
    <property type="entry name" value="Cpx_auxiliary_protein"/>
</dbReference>
<evidence type="ECO:0000313" key="7">
    <source>
        <dbReference type="EMBL" id="MDB9538692.1"/>
    </source>
</evidence>
<feature type="compositionally biased region" description="Low complexity" evidence="5">
    <location>
        <begin position="129"/>
        <end position="139"/>
    </location>
</feature>
<dbReference type="InterPro" id="IPR012899">
    <property type="entry name" value="LTXXQ"/>
</dbReference>
<feature type="chain" id="PRO_5045682443" evidence="6">
    <location>
        <begin position="27"/>
        <end position="153"/>
    </location>
</feature>
<protein>
    <submittedName>
        <fullName evidence="7">P pilus assembly/Cpx signaling pathway, periplasmic inhibitor/zinc-resistance associated protein</fullName>
    </submittedName>
</protein>
<keyword evidence="4" id="KW-0574">Periplasm</keyword>
<comment type="similarity">
    <text evidence="2">Belongs to the CpxP/Spy family.</text>
</comment>
<accession>A0ABT5AN14</accession>
<keyword evidence="8" id="KW-1185">Reference proteome</keyword>
<dbReference type="Proteomes" id="UP001212499">
    <property type="component" value="Unassembled WGS sequence"/>
</dbReference>
<keyword evidence="3 6" id="KW-0732">Signal</keyword>
<evidence type="ECO:0000256" key="3">
    <source>
        <dbReference type="ARBA" id="ARBA00022729"/>
    </source>
</evidence>
<evidence type="ECO:0000256" key="5">
    <source>
        <dbReference type="SAM" id="MobiDB-lite"/>
    </source>
</evidence>
<comment type="subcellular location">
    <subcellularLocation>
        <location evidence="1">Periplasm</location>
    </subcellularLocation>
</comment>
<proteinExistence type="inferred from homology"/>
<feature type="region of interest" description="Disordered" evidence="5">
    <location>
        <begin position="127"/>
        <end position="153"/>
    </location>
</feature>
<dbReference type="PANTHER" id="PTHR38102">
    <property type="entry name" value="PERIPLASMIC CHAPERONE SPY"/>
    <property type="match status" value="1"/>
</dbReference>
<organism evidence="7 8">
    <name type="scientific">Anabaenopsis arnoldii</name>
    <dbReference type="NCBI Taxonomy" id="2152938"/>
    <lineage>
        <taxon>Bacteria</taxon>
        <taxon>Bacillati</taxon>
        <taxon>Cyanobacteriota</taxon>
        <taxon>Cyanophyceae</taxon>
        <taxon>Nostocales</taxon>
        <taxon>Nodulariaceae</taxon>
        <taxon>Anabaenopsis</taxon>
    </lineage>
</organism>
<dbReference type="PANTHER" id="PTHR38102:SF1">
    <property type="entry name" value="PERIPLASMIC CHAPERONE SPY"/>
    <property type="match status" value="1"/>
</dbReference>
<comment type="caution">
    <text evidence="7">The sequence shown here is derived from an EMBL/GenBank/DDBJ whole genome shotgun (WGS) entry which is preliminary data.</text>
</comment>
<dbReference type="PIRSF" id="PIRSF034445">
    <property type="entry name" value="CpxP_Spy"/>
    <property type="match status" value="1"/>
</dbReference>
<evidence type="ECO:0000256" key="2">
    <source>
        <dbReference type="ARBA" id="ARBA00008441"/>
    </source>
</evidence>
<name>A0ABT5AN14_9CYAN</name>
<evidence type="ECO:0000256" key="1">
    <source>
        <dbReference type="ARBA" id="ARBA00004418"/>
    </source>
</evidence>
<gene>
    <name evidence="7" type="ORF">PN457_03255</name>
</gene>
<feature type="signal peptide" evidence="6">
    <location>
        <begin position="1"/>
        <end position="26"/>
    </location>
</feature>
<dbReference type="EMBL" id="JAQMUH010000040">
    <property type="protein sequence ID" value="MDB9538692.1"/>
    <property type="molecule type" value="Genomic_DNA"/>
</dbReference>
<evidence type="ECO:0000313" key="8">
    <source>
        <dbReference type="Proteomes" id="UP001212499"/>
    </source>
</evidence>
<dbReference type="RefSeq" id="WP_271731327.1">
    <property type="nucleotide sequence ID" value="NZ_JANQDP010000039.1"/>
</dbReference>